<organism evidence="6 8">
    <name type="scientific">Acutalibacter muris</name>
    <dbReference type="NCBI Taxonomy" id="1796620"/>
    <lineage>
        <taxon>Bacteria</taxon>
        <taxon>Bacillati</taxon>
        <taxon>Bacillota</taxon>
        <taxon>Clostridia</taxon>
        <taxon>Eubacteriales</taxon>
        <taxon>Acutalibacteraceae</taxon>
        <taxon>Acutalibacter</taxon>
    </lineage>
</organism>
<dbReference type="PANTHER" id="PTHR24220">
    <property type="entry name" value="IMPORT ATP-BINDING PROTEIN"/>
    <property type="match status" value="1"/>
</dbReference>
<evidence type="ECO:0000256" key="1">
    <source>
        <dbReference type="ARBA" id="ARBA00022448"/>
    </source>
</evidence>
<accession>A0A1Z2XRT5</accession>
<dbReference type="EMBL" id="CP065321">
    <property type="protein sequence ID" value="QQR31956.1"/>
    <property type="molecule type" value="Genomic_DNA"/>
</dbReference>
<dbReference type="InterPro" id="IPR027417">
    <property type="entry name" value="P-loop_NTPase"/>
</dbReference>
<dbReference type="PANTHER" id="PTHR24220:SF86">
    <property type="entry name" value="ABC TRANSPORTER ABCH.1"/>
    <property type="match status" value="1"/>
</dbReference>
<dbReference type="GO" id="GO:0022857">
    <property type="term" value="F:transmembrane transporter activity"/>
    <property type="evidence" value="ECO:0007669"/>
    <property type="project" value="UniProtKB-ARBA"/>
</dbReference>
<dbReference type="GO" id="GO:0005886">
    <property type="term" value="C:plasma membrane"/>
    <property type="evidence" value="ECO:0007669"/>
    <property type="project" value="TreeGrafter"/>
</dbReference>
<keyword evidence="1" id="KW-0813">Transport</keyword>
<dbReference type="GO" id="GO:0016887">
    <property type="term" value="F:ATP hydrolysis activity"/>
    <property type="evidence" value="ECO:0007669"/>
    <property type="project" value="InterPro"/>
</dbReference>
<evidence type="ECO:0000313" key="7">
    <source>
        <dbReference type="Proteomes" id="UP000196710"/>
    </source>
</evidence>
<dbReference type="EMBL" id="CP021422">
    <property type="protein sequence ID" value="ASB41163.1"/>
    <property type="molecule type" value="Genomic_DNA"/>
</dbReference>
<keyword evidence="3 6" id="KW-0067">ATP-binding</keyword>
<dbReference type="InterPro" id="IPR015854">
    <property type="entry name" value="ABC_transpr_LolD-like"/>
</dbReference>
<evidence type="ECO:0000313" key="5">
    <source>
        <dbReference type="EMBL" id="ASB41163.1"/>
    </source>
</evidence>
<keyword evidence="2" id="KW-0547">Nucleotide-binding</keyword>
<dbReference type="AlphaFoldDB" id="A0A1Z2XRT5"/>
<protein>
    <submittedName>
        <fullName evidence="6">ABC transporter ATP-binding protein</fullName>
    </submittedName>
</protein>
<reference evidence="7" key="2">
    <citation type="submission" date="2017-05" db="EMBL/GenBank/DDBJ databases">
        <title>Improved OligoMM genomes.</title>
        <authorList>
            <person name="Garzetti D."/>
        </authorList>
    </citation>
    <scope>NUCLEOTIDE SEQUENCE [LARGE SCALE GENOMIC DNA]</scope>
    <source>
        <strain evidence="7">KB18</strain>
    </source>
</reference>
<dbReference type="Proteomes" id="UP000596035">
    <property type="component" value="Chromosome"/>
</dbReference>
<evidence type="ECO:0000313" key="6">
    <source>
        <dbReference type="EMBL" id="QQR31956.1"/>
    </source>
</evidence>
<dbReference type="GO" id="GO:0098796">
    <property type="term" value="C:membrane protein complex"/>
    <property type="evidence" value="ECO:0007669"/>
    <property type="project" value="UniProtKB-ARBA"/>
</dbReference>
<evidence type="ECO:0000259" key="4">
    <source>
        <dbReference type="PROSITE" id="PS50893"/>
    </source>
</evidence>
<evidence type="ECO:0000313" key="8">
    <source>
        <dbReference type="Proteomes" id="UP000596035"/>
    </source>
</evidence>
<reference evidence="5" key="1">
    <citation type="journal article" date="2017" name="Genome Announc.">
        <title>High-Quality Whole-Genome Sequences of the Oligo-Mouse-Microbiota Bacterial Community.</title>
        <authorList>
            <person name="Garzetti D."/>
            <person name="Brugiroux S."/>
            <person name="Bunk B."/>
            <person name="Pukall R."/>
            <person name="McCoy K.D."/>
            <person name="Macpherson A.J."/>
            <person name="Stecher B."/>
        </authorList>
    </citation>
    <scope>NUCLEOTIDE SEQUENCE</scope>
    <source>
        <strain evidence="5">KB18</strain>
    </source>
</reference>
<dbReference type="InterPro" id="IPR003439">
    <property type="entry name" value="ABC_transporter-like_ATP-bd"/>
</dbReference>
<dbReference type="FunFam" id="3.40.50.300:FF:000032">
    <property type="entry name" value="Export ABC transporter ATP-binding protein"/>
    <property type="match status" value="1"/>
</dbReference>
<dbReference type="InterPro" id="IPR017871">
    <property type="entry name" value="ABC_transporter-like_CS"/>
</dbReference>
<dbReference type="InterPro" id="IPR017911">
    <property type="entry name" value="MacB-like_ATP-bd"/>
</dbReference>
<dbReference type="PROSITE" id="PS50893">
    <property type="entry name" value="ABC_TRANSPORTER_2"/>
    <property type="match status" value="1"/>
</dbReference>
<name>A0A1Z2XRT5_9FIRM</name>
<sequence>MMLIQTDRLTKIYGNGDNTLRALDSVTLSIERGEFVAVVGSSGSGKSTLLHLVGGIDCPTEGTVTIDGTDLYSLRPDELTVFRRRYIGFVFQSYNLIPGLNVWENIVLPLGLDKLKADPEETEQLLSTLGIYEKRYALPSQLSGGQQQRVAIARALATKPHIVLADEPTGNLDSKTSLEVMLLLEKLNRELSQTIVMITHSEELAQMTARRIRIEDGRIISDSGEGSK</sequence>
<dbReference type="RefSeq" id="WP_066540861.1">
    <property type="nucleotide sequence ID" value="NZ_CAJTCQ010000020.1"/>
</dbReference>
<evidence type="ECO:0000256" key="2">
    <source>
        <dbReference type="ARBA" id="ARBA00022741"/>
    </source>
</evidence>
<feature type="domain" description="ABC transporter" evidence="4">
    <location>
        <begin position="4"/>
        <end position="228"/>
    </location>
</feature>
<dbReference type="SUPFAM" id="SSF52540">
    <property type="entry name" value="P-loop containing nucleoside triphosphate hydrolases"/>
    <property type="match status" value="1"/>
</dbReference>
<dbReference type="Proteomes" id="UP000196710">
    <property type="component" value="Chromosome"/>
</dbReference>
<dbReference type="Pfam" id="PF00005">
    <property type="entry name" value="ABC_tran"/>
    <property type="match status" value="1"/>
</dbReference>
<dbReference type="GO" id="GO:0005524">
    <property type="term" value="F:ATP binding"/>
    <property type="evidence" value="ECO:0007669"/>
    <property type="project" value="UniProtKB-KW"/>
</dbReference>
<dbReference type="Gene3D" id="3.40.50.300">
    <property type="entry name" value="P-loop containing nucleotide triphosphate hydrolases"/>
    <property type="match status" value="1"/>
</dbReference>
<proteinExistence type="predicted"/>
<gene>
    <name evidence="5" type="ORF">ADH66_11150</name>
    <name evidence="6" type="ORF">I5Q82_01455</name>
</gene>
<dbReference type="PROSITE" id="PS00211">
    <property type="entry name" value="ABC_TRANSPORTER_1"/>
    <property type="match status" value="1"/>
</dbReference>
<dbReference type="KEGG" id="amur:ADH66_11150"/>
<dbReference type="SMART" id="SM00382">
    <property type="entry name" value="AAA"/>
    <property type="match status" value="1"/>
</dbReference>
<dbReference type="CDD" id="cd03255">
    <property type="entry name" value="ABC_MJ0796_LolCDE_FtsE"/>
    <property type="match status" value="1"/>
</dbReference>
<keyword evidence="7" id="KW-1185">Reference proteome</keyword>
<dbReference type="InterPro" id="IPR003593">
    <property type="entry name" value="AAA+_ATPase"/>
</dbReference>
<evidence type="ECO:0000256" key="3">
    <source>
        <dbReference type="ARBA" id="ARBA00022840"/>
    </source>
</evidence>
<reference evidence="6 8" key="3">
    <citation type="submission" date="2020-11" db="EMBL/GenBank/DDBJ databases">
        <title>Closed and high quality bacterial genomes of the OMM12 community.</title>
        <authorList>
            <person name="Marbouty M."/>
            <person name="Lamy-Besnier Q."/>
            <person name="Debarbieux L."/>
            <person name="Koszul R."/>
        </authorList>
    </citation>
    <scope>NUCLEOTIDE SEQUENCE [LARGE SCALE GENOMIC DNA]</scope>
    <source>
        <strain evidence="6 8">KB18</strain>
    </source>
</reference>